<evidence type="ECO:0000313" key="1">
    <source>
        <dbReference type="EMBL" id="PRC93411.1"/>
    </source>
</evidence>
<sequence>MNQTNNVGFRVLARDIAEELTAEELMDVSGGG</sequence>
<evidence type="ECO:0000313" key="2">
    <source>
        <dbReference type="Proteomes" id="UP000237839"/>
    </source>
</evidence>
<proteinExistence type="predicted"/>
<gene>
    <name evidence="1" type="ORF">S2091_1798</name>
</gene>
<dbReference type="AlphaFoldDB" id="A0A2S9H0A7"/>
<protein>
    <submittedName>
        <fullName evidence="1">Uncharacterized protein</fullName>
    </submittedName>
</protein>
<comment type="caution">
    <text evidence="1">The sequence shown here is derived from an EMBL/GenBank/DDBJ whole genome shotgun (WGS) entry which is preliminary data.</text>
</comment>
<reference evidence="1 2" key="1">
    <citation type="submission" date="2018-02" db="EMBL/GenBank/DDBJ databases">
        <title>Solimicrobium silvestre gen. nov., sp. nov., isolated from alpine forest soil.</title>
        <authorList>
            <person name="Margesin R."/>
            <person name="Albuquerque L."/>
            <person name="Zhang D.-C."/>
            <person name="Froufe H.J.C."/>
            <person name="Severino R."/>
            <person name="Roxo I."/>
            <person name="Egas C."/>
            <person name="Da Costa M.S."/>
        </authorList>
    </citation>
    <scope>NUCLEOTIDE SEQUENCE [LARGE SCALE GENOMIC DNA]</scope>
    <source>
        <strain evidence="1 2">S20-91</strain>
    </source>
</reference>
<accession>A0A2S9H0A7</accession>
<keyword evidence="2" id="KW-1185">Reference proteome</keyword>
<organism evidence="1 2">
    <name type="scientific">Solimicrobium silvestre</name>
    <dbReference type="NCBI Taxonomy" id="2099400"/>
    <lineage>
        <taxon>Bacteria</taxon>
        <taxon>Pseudomonadati</taxon>
        <taxon>Pseudomonadota</taxon>
        <taxon>Betaproteobacteria</taxon>
        <taxon>Burkholderiales</taxon>
        <taxon>Oxalobacteraceae</taxon>
        <taxon>Solimicrobium</taxon>
    </lineage>
</organism>
<dbReference type="EMBL" id="PUGF01000007">
    <property type="protein sequence ID" value="PRC93411.1"/>
    <property type="molecule type" value="Genomic_DNA"/>
</dbReference>
<name>A0A2S9H0A7_9BURK</name>
<dbReference type="Proteomes" id="UP000237839">
    <property type="component" value="Unassembled WGS sequence"/>
</dbReference>